<dbReference type="InterPro" id="IPR025966">
    <property type="entry name" value="OppC_N"/>
</dbReference>
<dbReference type="Proteomes" id="UP000185151">
    <property type="component" value="Unassembled WGS sequence"/>
</dbReference>
<dbReference type="SUPFAM" id="SSF161098">
    <property type="entry name" value="MetI-like"/>
    <property type="match status" value="1"/>
</dbReference>
<evidence type="ECO:0000313" key="10">
    <source>
        <dbReference type="Proteomes" id="UP000185151"/>
    </source>
</evidence>
<dbReference type="PROSITE" id="PS50928">
    <property type="entry name" value="ABC_TM1"/>
    <property type="match status" value="1"/>
</dbReference>
<dbReference type="GO" id="GO:0055085">
    <property type="term" value="P:transmembrane transport"/>
    <property type="evidence" value="ECO:0007669"/>
    <property type="project" value="InterPro"/>
</dbReference>
<dbReference type="AlphaFoldDB" id="A0A1N6KRS3"/>
<evidence type="ECO:0000313" key="9">
    <source>
        <dbReference type="EMBL" id="SIO59067.1"/>
    </source>
</evidence>
<keyword evidence="6 7" id="KW-0472">Membrane</keyword>
<feature type="transmembrane region" description="Helical" evidence="7">
    <location>
        <begin position="241"/>
        <end position="262"/>
    </location>
</feature>
<gene>
    <name evidence="9" type="ORF">SAMN05444165_4382</name>
</gene>
<dbReference type="PANTHER" id="PTHR43386">
    <property type="entry name" value="OLIGOPEPTIDE TRANSPORT SYSTEM PERMEASE PROTEIN APPC"/>
    <property type="match status" value="1"/>
</dbReference>
<name>A0A1N6KRS3_9BURK</name>
<comment type="similarity">
    <text evidence="7">Belongs to the binding-protein-dependent transport system permease family.</text>
</comment>
<feature type="domain" description="ABC transmembrane type-1" evidence="8">
    <location>
        <begin position="75"/>
        <end position="263"/>
    </location>
</feature>
<keyword evidence="3" id="KW-1003">Cell membrane</keyword>
<keyword evidence="2 7" id="KW-0813">Transport</keyword>
<evidence type="ECO:0000256" key="3">
    <source>
        <dbReference type="ARBA" id="ARBA00022475"/>
    </source>
</evidence>
<keyword evidence="10" id="KW-1185">Reference proteome</keyword>
<proteinExistence type="inferred from homology"/>
<keyword evidence="5 7" id="KW-1133">Transmembrane helix</keyword>
<dbReference type="InterPro" id="IPR035906">
    <property type="entry name" value="MetI-like_sf"/>
</dbReference>
<dbReference type="Pfam" id="PF12911">
    <property type="entry name" value="OppC_N"/>
    <property type="match status" value="1"/>
</dbReference>
<organism evidence="9 10">
    <name type="scientific">Paraburkholderia phenazinium</name>
    <dbReference type="NCBI Taxonomy" id="60549"/>
    <lineage>
        <taxon>Bacteria</taxon>
        <taxon>Pseudomonadati</taxon>
        <taxon>Pseudomonadota</taxon>
        <taxon>Betaproteobacteria</taxon>
        <taxon>Burkholderiales</taxon>
        <taxon>Burkholderiaceae</taxon>
        <taxon>Paraburkholderia</taxon>
    </lineage>
</organism>
<dbReference type="InterPro" id="IPR000515">
    <property type="entry name" value="MetI-like"/>
</dbReference>
<protein>
    <submittedName>
        <fullName evidence="9">Peptide/nickel transport system permease protein</fullName>
    </submittedName>
</protein>
<dbReference type="CDD" id="cd06261">
    <property type="entry name" value="TM_PBP2"/>
    <property type="match status" value="1"/>
</dbReference>
<keyword evidence="4 7" id="KW-0812">Transmembrane</keyword>
<feature type="transmembrane region" description="Helical" evidence="7">
    <location>
        <begin position="124"/>
        <end position="150"/>
    </location>
</feature>
<dbReference type="Pfam" id="PF00528">
    <property type="entry name" value="BPD_transp_1"/>
    <property type="match status" value="1"/>
</dbReference>
<evidence type="ECO:0000256" key="2">
    <source>
        <dbReference type="ARBA" id="ARBA00022448"/>
    </source>
</evidence>
<evidence type="ECO:0000259" key="8">
    <source>
        <dbReference type="PROSITE" id="PS50928"/>
    </source>
</evidence>
<dbReference type="Gene3D" id="1.10.3720.10">
    <property type="entry name" value="MetI-like"/>
    <property type="match status" value="1"/>
</dbReference>
<dbReference type="EMBL" id="FSRU01000002">
    <property type="protein sequence ID" value="SIO59067.1"/>
    <property type="molecule type" value="Genomic_DNA"/>
</dbReference>
<feature type="transmembrane region" description="Helical" evidence="7">
    <location>
        <begin position="79"/>
        <end position="103"/>
    </location>
</feature>
<evidence type="ECO:0000256" key="6">
    <source>
        <dbReference type="ARBA" id="ARBA00023136"/>
    </source>
</evidence>
<dbReference type="OrthoDB" id="9783218at2"/>
<sequence>MTRLFWRRFLGAPRTRAGMAVLAVLVVLALIAPWFGTSPWNMVAAPLIDPLTQWHHPLGTDMLGRDVLTGLVWSTRASLAVGLAATAATLMIGTVIGVLAGWFGGWLDDLLMRVTELFQTIPQFALAVVIAAVLGASLNSTVAAIAIASWPVVARVVRGEFLSLAQREFILAAHMVGQRPFTIVFRQLLPHALSPVAVLGSLMVGNAILTESALSFLGLGDPGLMSWGFMIGAARNMIREHWWLSVWPGLAIVVTVLAINLVGEGLRQALAVSQPTWRGGR</sequence>
<evidence type="ECO:0000256" key="1">
    <source>
        <dbReference type="ARBA" id="ARBA00004651"/>
    </source>
</evidence>
<dbReference type="InterPro" id="IPR050366">
    <property type="entry name" value="BP-dependent_transpt_permease"/>
</dbReference>
<dbReference type="RefSeq" id="WP_074299125.1">
    <property type="nucleotide sequence ID" value="NZ_FSRU01000002.1"/>
</dbReference>
<evidence type="ECO:0000256" key="7">
    <source>
        <dbReference type="RuleBase" id="RU363032"/>
    </source>
</evidence>
<evidence type="ECO:0000256" key="5">
    <source>
        <dbReference type="ARBA" id="ARBA00022989"/>
    </source>
</evidence>
<dbReference type="PANTHER" id="PTHR43386:SF1">
    <property type="entry name" value="D,D-DIPEPTIDE TRANSPORT SYSTEM PERMEASE PROTEIN DDPC-RELATED"/>
    <property type="match status" value="1"/>
</dbReference>
<reference evidence="9 10" key="1">
    <citation type="submission" date="2016-11" db="EMBL/GenBank/DDBJ databases">
        <authorList>
            <person name="Jaros S."/>
            <person name="Januszkiewicz K."/>
            <person name="Wedrychowicz H."/>
        </authorList>
    </citation>
    <scope>NUCLEOTIDE SEQUENCE [LARGE SCALE GENOMIC DNA]</scope>
    <source>
        <strain evidence="9 10">GAS95</strain>
    </source>
</reference>
<comment type="subcellular location">
    <subcellularLocation>
        <location evidence="1 7">Cell membrane</location>
        <topology evidence="1 7">Multi-pass membrane protein</topology>
    </subcellularLocation>
</comment>
<feature type="transmembrane region" description="Helical" evidence="7">
    <location>
        <begin position="196"/>
        <end position="220"/>
    </location>
</feature>
<evidence type="ECO:0000256" key="4">
    <source>
        <dbReference type="ARBA" id="ARBA00022692"/>
    </source>
</evidence>
<accession>A0A1N6KRS3</accession>
<dbReference type="GO" id="GO:0005886">
    <property type="term" value="C:plasma membrane"/>
    <property type="evidence" value="ECO:0007669"/>
    <property type="project" value="UniProtKB-SubCell"/>
</dbReference>